<dbReference type="EMBL" id="CCKQ01006865">
    <property type="protein sequence ID" value="CDW78208.1"/>
    <property type="molecule type" value="Genomic_DNA"/>
</dbReference>
<protein>
    <recommendedName>
        <fullName evidence="3">GRIP domain-containing protein</fullName>
    </recommendedName>
</protein>
<evidence type="ECO:0000256" key="1">
    <source>
        <dbReference type="SAM" id="Coils"/>
    </source>
</evidence>
<feature type="region of interest" description="Disordered" evidence="2">
    <location>
        <begin position="1"/>
        <end position="51"/>
    </location>
</feature>
<dbReference type="AlphaFoldDB" id="A0A078ABQ0"/>
<proteinExistence type="predicted"/>
<reference evidence="4 5" key="1">
    <citation type="submission" date="2014-06" db="EMBL/GenBank/DDBJ databases">
        <authorList>
            <person name="Swart Estienne"/>
        </authorList>
    </citation>
    <scope>NUCLEOTIDE SEQUENCE [LARGE SCALE GENOMIC DNA]</scope>
    <source>
        <strain evidence="4 5">130c</strain>
    </source>
</reference>
<feature type="region of interest" description="Disordered" evidence="2">
    <location>
        <begin position="149"/>
        <end position="169"/>
    </location>
</feature>
<evidence type="ECO:0000256" key="2">
    <source>
        <dbReference type="SAM" id="MobiDB-lite"/>
    </source>
</evidence>
<evidence type="ECO:0000313" key="4">
    <source>
        <dbReference type="EMBL" id="CDW78208.1"/>
    </source>
</evidence>
<feature type="coiled-coil region" evidence="1">
    <location>
        <begin position="280"/>
        <end position="314"/>
    </location>
</feature>
<feature type="compositionally biased region" description="Polar residues" evidence="2">
    <location>
        <begin position="11"/>
        <end position="38"/>
    </location>
</feature>
<sequence>MSDQPEDLDSANITPLNLNRADSNFNNHQDLTPDQTEISQPQSKEELKQEEQQIPYESLVLTLKKQSNELKKNEIFKKKIEERYKEKVKQLKDTQKEKTILEDFIKQVIPSNYNGKNFNVFDKEGKLLMDLETMIKSHAEIMNALVQQQNSANNQSSQQQQQKQPQNQQQVGFDDLLPLYKEENENLKRKIMDLTTMYKQEQQKNQALQNNSINIRFKEAERQIKGFEDLVKEKDEQIESLRNVANEYQEMKGKQLLQVIKTGKTGLENNQQSGVDSDELQLLKQQLSDKTNKILDLTEQLSLANQTINAIEESNKLKQSQVIDQEEIIKAESNDRRQSENNLKAYSQYGDDSLDEVQILRQRAQDLEQIKNDLYDQIEHSKLKARNLLIKKDVHIQKIKMVVQKFEYYLKNQKGLTQDEINKIGMLREEEIQRLKELEKDLEQEDPTSDWDEISSQNLEVLNNLDKQLVKNNINVKDNTVNAPGDEYLKNIEYIKNIFVKYLEYLAQNNMKQIGPLESILFNMLNLTTEDIQRLNLLRKQNTFWKKVIPFQNVNQPLMKNKFNASELKKKLFGGVQQFMSKDNLNTTFGFNGLPQNRPSISRPTNDMASRGSITSQLNTMGVANLNDSLAVDDFKMASDLGQSPKRLEEVKVNKFNHQY</sequence>
<feature type="domain" description="GRIP" evidence="3">
    <location>
        <begin position="485"/>
        <end position="538"/>
    </location>
</feature>
<keyword evidence="1" id="KW-0175">Coiled coil</keyword>
<name>A0A078ABQ0_STYLE</name>
<dbReference type="InterPro" id="IPR000237">
    <property type="entry name" value="GRIP_dom"/>
</dbReference>
<dbReference type="PROSITE" id="PS50913">
    <property type="entry name" value="GRIP"/>
    <property type="match status" value="1"/>
</dbReference>
<dbReference type="InParanoid" id="A0A078ABQ0"/>
<keyword evidence="5" id="KW-1185">Reference proteome</keyword>
<dbReference type="Proteomes" id="UP000039865">
    <property type="component" value="Unassembled WGS sequence"/>
</dbReference>
<organism evidence="4 5">
    <name type="scientific">Stylonychia lemnae</name>
    <name type="common">Ciliate</name>
    <dbReference type="NCBI Taxonomy" id="5949"/>
    <lineage>
        <taxon>Eukaryota</taxon>
        <taxon>Sar</taxon>
        <taxon>Alveolata</taxon>
        <taxon>Ciliophora</taxon>
        <taxon>Intramacronucleata</taxon>
        <taxon>Spirotrichea</taxon>
        <taxon>Stichotrichia</taxon>
        <taxon>Sporadotrichida</taxon>
        <taxon>Oxytrichidae</taxon>
        <taxon>Stylonychinae</taxon>
        <taxon>Stylonychia</taxon>
    </lineage>
</organism>
<feature type="coiled-coil region" evidence="1">
    <location>
        <begin position="177"/>
        <end position="254"/>
    </location>
</feature>
<evidence type="ECO:0000259" key="3">
    <source>
        <dbReference type="PROSITE" id="PS50913"/>
    </source>
</evidence>
<gene>
    <name evidence="4" type="primary">Contig3066.g136</name>
    <name evidence="4" type="ORF">STYLEM_7182</name>
</gene>
<evidence type="ECO:0000313" key="5">
    <source>
        <dbReference type="Proteomes" id="UP000039865"/>
    </source>
</evidence>
<accession>A0A078ABQ0</accession>